<evidence type="ECO:0000256" key="2">
    <source>
        <dbReference type="ARBA" id="ARBA00022475"/>
    </source>
</evidence>
<dbReference type="OMA" id="QLWHPRE"/>
<sequence length="390" mass="44166">MSEIPNTTSTTPVYKPDQSVIGLDQDRLVGQIVLEIITLVILWILAVLGNILVCVVIHRSRRMQSTTNYFIVSLACADLTAVVICVPLVASRITTNKWVVGPLLCKFVRFIQYLVPCANIFVMVSICIDRFYTIIYPLSFKVTRGTAKKLIAFSWAFAAILCCLNFYFFEVTDSPSRSNTKVCPTYIPVSEWPGIVYTLCIVICQFVIPLLIMVIGYTRVFKHIWRTEIGPRPVQRTTNPVPRTKVKMVKMLIIVSYTSVLSYLPFYIVQLWFCFDQNAFTDPTIFVFVALLVLSNGVSKPLIYLCYNSNFRRGCKEVFCMSTMNCYRSNRYAITNASSLGKKNHVGIMEPIGISEMTTVPQSPSRAFNRAQQVEKSVWPLSGTPISNYM</sequence>
<organism evidence="16 17">
    <name type="scientific">Lottia gigantea</name>
    <name type="common">Giant owl limpet</name>
    <dbReference type="NCBI Taxonomy" id="225164"/>
    <lineage>
        <taxon>Eukaryota</taxon>
        <taxon>Metazoa</taxon>
        <taxon>Spiralia</taxon>
        <taxon>Lophotrochozoa</taxon>
        <taxon>Mollusca</taxon>
        <taxon>Gastropoda</taxon>
        <taxon>Patellogastropoda</taxon>
        <taxon>Lottioidea</taxon>
        <taxon>Lottiidae</taxon>
        <taxon>Lottia</taxon>
    </lineage>
</organism>
<evidence type="ECO:0000256" key="8">
    <source>
        <dbReference type="ARBA" id="ARBA00023170"/>
    </source>
</evidence>
<evidence type="ECO:0000256" key="11">
    <source>
        <dbReference type="ARBA" id="ARBA00067939"/>
    </source>
</evidence>
<dbReference type="InterPro" id="IPR000276">
    <property type="entry name" value="GPCR_Rhodpsn"/>
</dbReference>
<reference evidence="16 17" key="1">
    <citation type="journal article" date="2013" name="Nature">
        <title>Insights into bilaterian evolution from three spiralian genomes.</title>
        <authorList>
            <person name="Simakov O."/>
            <person name="Marletaz F."/>
            <person name="Cho S.J."/>
            <person name="Edsinger-Gonzales E."/>
            <person name="Havlak P."/>
            <person name="Hellsten U."/>
            <person name="Kuo D.H."/>
            <person name="Larsson T."/>
            <person name="Lv J."/>
            <person name="Arendt D."/>
            <person name="Savage R."/>
            <person name="Osoegawa K."/>
            <person name="de Jong P."/>
            <person name="Grimwood J."/>
            <person name="Chapman J.A."/>
            <person name="Shapiro H."/>
            <person name="Aerts A."/>
            <person name="Otillar R.P."/>
            <person name="Terry A.Y."/>
            <person name="Boore J.L."/>
            <person name="Grigoriev I.V."/>
            <person name="Lindberg D.R."/>
            <person name="Seaver E.C."/>
            <person name="Weisblat D.A."/>
            <person name="Putnam N.H."/>
            <person name="Rokhsar D.S."/>
        </authorList>
    </citation>
    <scope>NUCLEOTIDE SEQUENCE [LARGE SCALE GENOMIC DNA]</scope>
</reference>
<keyword evidence="4 14" id="KW-1133">Transmembrane helix</keyword>
<evidence type="ECO:0000313" key="16">
    <source>
        <dbReference type="EMBL" id="ESP05061.1"/>
    </source>
</evidence>
<evidence type="ECO:0000256" key="9">
    <source>
        <dbReference type="ARBA" id="ARBA00023180"/>
    </source>
</evidence>
<dbReference type="PROSITE" id="PS50262">
    <property type="entry name" value="G_PROTEIN_RECEP_F1_2"/>
    <property type="match status" value="1"/>
</dbReference>
<keyword evidence="10 13" id="KW-0807">Transducer</keyword>
<evidence type="ECO:0000256" key="7">
    <source>
        <dbReference type="ARBA" id="ARBA00023157"/>
    </source>
</evidence>
<proteinExistence type="inferred from homology"/>
<feature type="transmembrane region" description="Helical" evidence="14">
    <location>
        <begin position="69"/>
        <end position="90"/>
    </location>
</feature>
<keyword evidence="2" id="KW-1003">Cell membrane</keyword>
<feature type="transmembrane region" description="Helical" evidence="14">
    <location>
        <begin position="285"/>
        <end position="307"/>
    </location>
</feature>
<keyword evidence="8 13" id="KW-0675">Receptor</keyword>
<evidence type="ECO:0000256" key="6">
    <source>
        <dbReference type="ARBA" id="ARBA00023136"/>
    </source>
</evidence>
<feature type="transmembrane region" description="Helical" evidence="14">
    <location>
        <begin position="32"/>
        <end position="57"/>
    </location>
</feature>
<dbReference type="PRINTS" id="PR00237">
    <property type="entry name" value="GPCRRHODOPSN"/>
</dbReference>
<keyword evidence="17" id="KW-1185">Reference proteome</keyword>
<evidence type="ECO:0000256" key="14">
    <source>
        <dbReference type="SAM" id="Phobius"/>
    </source>
</evidence>
<keyword evidence="6 14" id="KW-0472">Membrane</keyword>
<evidence type="ECO:0000256" key="13">
    <source>
        <dbReference type="RuleBase" id="RU000688"/>
    </source>
</evidence>
<accession>V4BBT0</accession>
<gene>
    <name evidence="16" type="ORF">LOTGIDRAFT_208014</name>
</gene>
<evidence type="ECO:0000256" key="5">
    <source>
        <dbReference type="ARBA" id="ARBA00023040"/>
    </source>
</evidence>
<dbReference type="GO" id="GO:0005929">
    <property type="term" value="C:cilium"/>
    <property type="evidence" value="ECO:0007669"/>
    <property type="project" value="UniProtKB-ARBA"/>
</dbReference>
<protein>
    <recommendedName>
        <fullName evidence="11">Probable G-protein coupled receptor 19</fullName>
    </recommendedName>
</protein>
<dbReference type="KEGG" id="lgi:LOTGIDRAFT_208014"/>
<keyword evidence="3 13" id="KW-0812">Transmembrane</keyword>
<dbReference type="GO" id="GO:0032870">
    <property type="term" value="P:cellular response to hormone stimulus"/>
    <property type="evidence" value="ECO:0007669"/>
    <property type="project" value="TreeGrafter"/>
</dbReference>
<comment type="function">
    <text evidence="12">G-protein coupled receptor that plays a role in the regulation of circadian rhythms and energy metabolism. Participates in maintaining proper circadian gene expression in the suprachiasmatic nucleus (SCN), the locus of the master circadian clock in the brain. May function as a coordinator of aging-associated metabolic dysfunction, stress response, DNA integrity management, and eventual senescence. Upon binding to adropin, modulates mitochondrial energy metabolism via the p44/42-PDK4 signaling pathway, influencing pyruvate dehydrogenase activity.</text>
</comment>
<dbReference type="STRING" id="225164.V4BBT0"/>
<evidence type="ECO:0000256" key="3">
    <source>
        <dbReference type="ARBA" id="ARBA00022692"/>
    </source>
</evidence>
<feature type="transmembrane region" description="Helical" evidence="14">
    <location>
        <begin position="150"/>
        <end position="169"/>
    </location>
</feature>
<feature type="domain" description="G-protein coupled receptors family 1 profile" evidence="15">
    <location>
        <begin position="49"/>
        <end position="304"/>
    </location>
</feature>
<dbReference type="GO" id="GO:0004930">
    <property type="term" value="F:G protein-coupled receptor activity"/>
    <property type="evidence" value="ECO:0007669"/>
    <property type="project" value="UniProtKB-KW"/>
</dbReference>
<dbReference type="OrthoDB" id="5965754at2759"/>
<evidence type="ECO:0000256" key="4">
    <source>
        <dbReference type="ARBA" id="ARBA00022989"/>
    </source>
</evidence>
<evidence type="ECO:0000256" key="1">
    <source>
        <dbReference type="ARBA" id="ARBA00004651"/>
    </source>
</evidence>
<dbReference type="Pfam" id="PF00001">
    <property type="entry name" value="7tm_1"/>
    <property type="match status" value="1"/>
</dbReference>
<keyword evidence="7" id="KW-1015">Disulfide bond</keyword>
<evidence type="ECO:0000256" key="12">
    <source>
        <dbReference type="ARBA" id="ARBA00093282"/>
    </source>
</evidence>
<feature type="transmembrane region" description="Helical" evidence="14">
    <location>
        <begin position="195"/>
        <end position="217"/>
    </location>
</feature>
<dbReference type="Gene3D" id="1.20.1070.10">
    <property type="entry name" value="Rhodopsin 7-helix transmembrane proteins"/>
    <property type="match status" value="1"/>
</dbReference>
<dbReference type="GO" id="GO:0042277">
    <property type="term" value="F:peptide binding"/>
    <property type="evidence" value="ECO:0007669"/>
    <property type="project" value="TreeGrafter"/>
</dbReference>
<feature type="transmembrane region" description="Helical" evidence="14">
    <location>
        <begin position="252"/>
        <end position="273"/>
    </location>
</feature>
<dbReference type="Proteomes" id="UP000030746">
    <property type="component" value="Unassembled WGS sequence"/>
</dbReference>
<comment type="similarity">
    <text evidence="13">Belongs to the G-protein coupled receptor 1 family.</text>
</comment>
<dbReference type="SUPFAM" id="SSF81321">
    <property type="entry name" value="Family A G protein-coupled receptor-like"/>
    <property type="match status" value="1"/>
</dbReference>
<dbReference type="FunFam" id="1.20.1070.10:FF:000165">
    <property type="entry name" value="Probable G-protein coupled receptor 19"/>
    <property type="match status" value="1"/>
</dbReference>
<keyword evidence="5 13" id="KW-0297">G-protein coupled receptor</keyword>
<dbReference type="PANTHER" id="PTHR24241:SF182">
    <property type="entry name" value="G PROTEIN-COUPLED RECEPTOR 19"/>
    <property type="match status" value="1"/>
</dbReference>
<dbReference type="PROSITE" id="PS00237">
    <property type="entry name" value="G_PROTEIN_RECEP_F1_1"/>
    <property type="match status" value="1"/>
</dbReference>
<dbReference type="EMBL" id="KB199650">
    <property type="protein sequence ID" value="ESP05061.1"/>
    <property type="molecule type" value="Genomic_DNA"/>
</dbReference>
<feature type="transmembrane region" description="Helical" evidence="14">
    <location>
        <begin position="110"/>
        <end position="129"/>
    </location>
</feature>
<dbReference type="CTD" id="20246034"/>
<evidence type="ECO:0000259" key="15">
    <source>
        <dbReference type="PROSITE" id="PS50262"/>
    </source>
</evidence>
<dbReference type="PANTHER" id="PTHR24241">
    <property type="entry name" value="NEUROPEPTIDE RECEPTOR-RELATED G-PROTEIN COUPLED RECEPTOR"/>
    <property type="match status" value="1"/>
</dbReference>
<evidence type="ECO:0000313" key="17">
    <source>
        <dbReference type="Proteomes" id="UP000030746"/>
    </source>
</evidence>
<dbReference type="AlphaFoldDB" id="V4BBT0"/>
<dbReference type="GO" id="GO:0005886">
    <property type="term" value="C:plasma membrane"/>
    <property type="evidence" value="ECO:0007669"/>
    <property type="project" value="UniProtKB-SubCell"/>
</dbReference>
<keyword evidence="9" id="KW-0325">Glycoprotein</keyword>
<dbReference type="InterPro" id="IPR017452">
    <property type="entry name" value="GPCR_Rhodpsn_7TM"/>
</dbReference>
<dbReference type="GeneID" id="20246034"/>
<evidence type="ECO:0000256" key="10">
    <source>
        <dbReference type="ARBA" id="ARBA00023224"/>
    </source>
</evidence>
<dbReference type="HOGENOM" id="CLU_009579_20_0_1"/>
<comment type="subcellular location">
    <subcellularLocation>
        <location evidence="1">Cell membrane</location>
        <topology evidence="1">Multi-pass membrane protein</topology>
    </subcellularLocation>
</comment>
<name>V4BBT0_LOTGI</name>
<dbReference type="RefSeq" id="XP_009043606.1">
    <property type="nucleotide sequence ID" value="XM_009045358.1"/>
</dbReference>